<dbReference type="GO" id="GO:0019350">
    <property type="term" value="P:teichoic acid biosynthetic process"/>
    <property type="evidence" value="ECO:0007669"/>
    <property type="project" value="UniProtKB-KW"/>
</dbReference>
<dbReference type="InterPro" id="IPR043149">
    <property type="entry name" value="TagF_N"/>
</dbReference>
<keyword evidence="5" id="KW-0777">Teichoic acid biosynthesis</keyword>
<name>C7N6F5_SLAHD</name>
<dbReference type="GO" id="GO:0005886">
    <property type="term" value="C:plasma membrane"/>
    <property type="evidence" value="ECO:0007669"/>
    <property type="project" value="UniProtKB-SubCell"/>
</dbReference>
<dbReference type="eggNOG" id="COG1887">
    <property type="taxonomic scope" value="Bacteria"/>
</dbReference>
<keyword evidence="4 7" id="KW-0808">Transferase</keyword>
<dbReference type="STRING" id="471855.Shel_14700"/>
<comment type="similarity">
    <text evidence="2">Belongs to the CDP-glycerol glycerophosphotransferase family.</text>
</comment>
<evidence type="ECO:0000313" key="7">
    <source>
        <dbReference type="EMBL" id="ACV22490.1"/>
    </source>
</evidence>
<dbReference type="SUPFAM" id="SSF53756">
    <property type="entry name" value="UDP-Glycosyltransferase/glycogen phosphorylase"/>
    <property type="match status" value="1"/>
</dbReference>
<dbReference type="PANTHER" id="PTHR37316">
    <property type="entry name" value="TEICHOIC ACID GLYCEROL-PHOSPHATE PRIMASE"/>
    <property type="match status" value="1"/>
</dbReference>
<reference evidence="7 8" key="1">
    <citation type="journal article" date="2009" name="Stand. Genomic Sci.">
        <title>Complete genome sequence of Slackia heliotrinireducens type strain (RHS 1).</title>
        <authorList>
            <person name="Pukall R."/>
            <person name="Lapidus A."/>
            <person name="Nolan M."/>
            <person name="Copeland A."/>
            <person name="Glavina Del Rio T."/>
            <person name="Lucas S."/>
            <person name="Chen F."/>
            <person name="Tice H."/>
            <person name="Cheng J.F."/>
            <person name="Chertkov O."/>
            <person name="Bruce D."/>
            <person name="Goodwin L."/>
            <person name="Kuske C."/>
            <person name="Brettin T."/>
            <person name="Detter J.C."/>
            <person name="Han C."/>
            <person name="Pitluck S."/>
            <person name="Pati A."/>
            <person name="Mavrommatis K."/>
            <person name="Ivanova N."/>
            <person name="Ovchinnikova G."/>
            <person name="Chen A."/>
            <person name="Palaniappan K."/>
            <person name="Schneider S."/>
            <person name="Rohde M."/>
            <person name="Chain P."/>
            <person name="D'haeseleer P."/>
            <person name="Goker M."/>
            <person name="Bristow J."/>
            <person name="Eisen J.A."/>
            <person name="Markowitz V."/>
            <person name="Kyrpides N.C."/>
            <person name="Klenk H.P."/>
            <person name="Hugenholtz P."/>
        </authorList>
    </citation>
    <scope>NUCLEOTIDE SEQUENCE [LARGE SCALE GENOMIC DNA]</scope>
    <source>
        <strain evidence="8">ATCC 29202 / DSM 20476 / NCTC 11029 / RHS 1</strain>
    </source>
</reference>
<dbReference type="InterPro" id="IPR007554">
    <property type="entry name" value="Glycerophosphate_synth"/>
</dbReference>
<dbReference type="HOGENOM" id="CLU_029598_0_0_11"/>
<evidence type="ECO:0000256" key="2">
    <source>
        <dbReference type="ARBA" id="ARBA00010488"/>
    </source>
</evidence>
<keyword evidence="3" id="KW-1003">Cell membrane</keyword>
<protein>
    <submittedName>
        <fullName evidence="7">Glycosyl/glycerophosphate transferase, teichoic acid biosynthesis</fullName>
    </submittedName>
</protein>
<dbReference type="Pfam" id="PF04464">
    <property type="entry name" value="Glyphos_transf"/>
    <property type="match status" value="1"/>
</dbReference>
<evidence type="ECO:0000256" key="3">
    <source>
        <dbReference type="ARBA" id="ARBA00022475"/>
    </source>
</evidence>
<sequence>MFIYTIALNAMDAVYAACSIRGKRDRIVLMSRQGSKPSLDLRMLADELHRRLPQAEVVLCTTDSERKNMFAFIKSLFVMVNQCARSRVCVLESAIPSVSIPRHLDKQTRVVQIWHAFGAIKKFGYQSLDTPANYSSEAAYAMRMHRNYDYIVAAGPGAIDAYSKAFNYEPDRIVPLGLPRMDYLLDTAPESPHMRNVERLRQKHPCLADDAFKVLYVPTLRRGAGTEGWMTREVARLSQALQPCGCRLLVAGHPLDPGCDKEAAKAMRNVEFVPGAPSRDLLSFADRVVTDYSAISFEAALVGKPVYFYVPDIVEYRQSPGLNIDPLEIFPEGTFVDPDELAAVVSQEDTYASEAFSRFVDGYFEGIGPGSCSRVAEFIEECYRDTLIEQKGHR</sequence>
<keyword evidence="8" id="KW-1185">Reference proteome</keyword>
<organism evidence="7 8">
    <name type="scientific">Slackia heliotrinireducens (strain ATCC 29202 / DSM 20476 / NCTC 11029 / RHS 1)</name>
    <name type="common">Peptococcus heliotrinreducens</name>
    <dbReference type="NCBI Taxonomy" id="471855"/>
    <lineage>
        <taxon>Bacteria</taxon>
        <taxon>Bacillati</taxon>
        <taxon>Actinomycetota</taxon>
        <taxon>Coriobacteriia</taxon>
        <taxon>Eggerthellales</taxon>
        <taxon>Eggerthellaceae</taxon>
        <taxon>Slackia</taxon>
    </lineage>
</organism>
<dbReference type="GO" id="GO:0047355">
    <property type="term" value="F:CDP-glycerol glycerophosphotransferase activity"/>
    <property type="evidence" value="ECO:0007669"/>
    <property type="project" value="InterPro"/>
</dbReference>
<keyword evidence="6" id="KW-0472">Membrane</keyword>
<evidence type="ECO:0000256" key="4">
    <source>
        <dbReference type="ARBA" id="ARBA00022679"/>
    </source>
</evidence>
<dbReference type="RefSeq" id="WP_012798592.1">
    <property type="nucleotide sequence ID" value="NC_013165.1"/>
</dbReference>
<evidence type="ECO:0000256" key="5">
    <source>
        <dbReference type="ARBA" id="ARBA00022944"/>
    </source>
</evidence>
<proteinExistence type="inferred from homology"/>
<dbReference type="Proteomes" id="UP000002026">
    <property type="component" value="Chromosome"/>
</dbReference>
<evidence type="ECO:0000313" key="8">
    <source>
        <dbReference type="Proteomes" id="UP000002026"/>
    </source>
</evidence>
<dbReference type="AlphaFoldDB" id="C7N6F5"/>
<dbReference type="InterPro" id="IPR043148">
    <property type="entry name" value="TagF_C"/>
</dbReference>
<accession>C7N6F5</accession>
<evidence type="ECO:0000256" key="6">
    <source>
        <dbReference type="ARBA" id="ARBA00023136"/>
    </source>
</evidence>
<dbReference type="KEGG" id="shi:Shel_14700"/>
<dbReference type="Gene3D" id="3.40.50.11820">
    <property type="match status" value="1"/>
</dbReference>
<dbReference type="PANTHER" id="PTHR37316:SF3">
    <property type="entry name" value="TEICHOIC ACID GLYCEROL-PHOSPHATE TRANSFERASE"/>
    <property type="match status" value="1"/>
</dbReference>
<dbReference type="EMBL" id="CP001684">
    <property type="protein sequence ID" value="ACV22490.1"/>
    <property type="molecule type" value="Genomic_DNA"/>
</dbReference>
<dbReference type="Gene3D" id="3.40.50.12580">
    <property type="match status" value="1"/>
</dbReference>
<dbReference type="InterPro" id="IPR051612">
    <property type="entry name" value="Teichoic_Acid_Biosynth"/>
</dbReference>
<evidence type="ECO:0000256" key="1">
    <source>
        <dbReference type="ARBA" id="ARBA00004202"/>
    </source>
</evidence>
<comment type="subcellular location">
    <subcellularLocation>
        <location evidence="1">Cell membrane</location>
        <topology evidence="1">Peripheral membrane protein</topology>
    </subcellularLocation>
</comment>
<gene>
    <name evidence="7" type="ordered locus">Shel_14700</name>
</gene>